<keyword evidence="4 7" id="KW-1133">Transmembrane helix</keyword>
<gene>
    <name evidence="9" type="ORF">ENO08_07475</name>
</gene>
<reference evidence="9" key="1">
    <citation type="journal article" date="2020" name="mSystems">
        <title>Genome- and Community-Level Interaction Insights into Carbon Utilization and Element Cycling Functions of Hydrothermarchaeota in Hydrothermal Sediment.</title>
        <authorList>
            <person name="Zhou Z."/>
            <person name="Liu Y."/>
            <person name="Xu W."/>
            <person name="Pan J."/>
            <person name="Luo Z.H."/>
            <person name="Li M."/>
        </authorList>
    </citation>
    <scope>NUCLEOTIDE SEQUENCE [LARGE SCALE GENOMIC DNA]</scope>
    <source>
        <strain evidence="9">SpSt-1233</strain>
    </source>
</reference>
<keyword evidence="2" id="KW-1003">Cell membrane</keyword>
<evidence type="ECO:0000256" key="4">
    <source>
        <dbReference type="ARBA" id="ARBA00022989"/>
    </source>
</evidence>
<dbReference type="EMBL" id="DSEC01000539">
    <property type="protein sequence ID" value="HER44282.1"/>
    <property type="molecule type" value="Genomic_DNA"/>
</dbReference>
<evidence type="ECO:0000256" key="7">
    <source>
        <dbReference type="SAM" id="Phobius"/>
    </source>
</evidence>
<evidence type="ECO:0000313" key="9">
    <source>
        <dbReference type="EMBL" id="HER44282.1"/>
    </source>
</evidence>
<dbReference type="SUPFAM" id="SSF103481">
    <property type="entry name" value="Multidrug resistance efflux transporter EmrE"/>
    <property type="match status" value="1"/>
</dbReference>
<comment type="caution">
    <text evidence="9">The sequence shown here is derived from an EMBL/GenBank/DDBJ whole genome shotgun (WGS) entry which is preliminary data.</text>
</comment>
<organism evidence="9">
    <name type="scientific">Eiseniibacteriota bacterium</name>
    <dbReference type="NCBI Taxonomy" id="2212470"/>
    <lineage>
        <taxon>Bacteria</taxon>
        <taxon>Candidatus Eiseniibacteriota</taxon>
    </lineage>
</organism>
<accession>A0A7V2F3Z9</accession>
<dbReference type="AlphaFoldDB" id="A0A7V2F3Z9"/>
<dbReference type="Pfam" id="PF00892">
    <property type="entry name" value="EamA"/>
    <property type="match status" value="1"/>
</dbReference>
<keyword evidence="3 7" id="KW-0812">Transmembrane</keyword>
<evidence type="ECO:0000256" key="5">
    <source>
        <dbReference type="ARBA" id="ARBA00023136"/>
    </source>
</evidence>
<comment type="subcellular location">
    <subcellularLocation>
        <location evidence="1">Cell membrane</location>
        <topology evidence="1">Multi-pass membrane protein</topology>
    </subcellularLocation>
</comment>
<feature type="compositionally biased region" description="Basic residues" evidence="6">
    <location>
        <begin position="1"/>
        <end position="10"/>
    </location>
</feature>
<protein>
    <submittedName>
        <fullName evidence="9">EamA family transporter</fullName>
    </submittedName>
</protein>
<feature type="region of interest" description="Disordered" evidence="6">
    <location>
        <begin position="1"/>
        <end position="20"/>
    </location>
</feature>
<proteinExistence type="predicted"/>
<evidence type="ECO:0000256" key="2">
    <source>
        <dbReference type="ARBA" id="ARBA00022475"/>
    </source>
</evidence>
<dbReference type="Gene3D" id="1.10.3730.20">
    <property type="match status" value="1"/>
</dbReference>
<evidence type="ECO:0000256" key="6">
    <source>
        <dbReference type="SAM" id="MobiDB-lite"/>
    </source>
</evidence>
<feature type="transmembrane region" description="Helical" evidence="7">
    <location>
        <begin position="63"/>
        <end position="82"/>
    </location>
</feature>
<dbReference type="InterPro" id="IPR000620">
    <property type="entry name" value="EamA_dom"/>
</dbReference>
<name>A0A7V2F3Z9_UNCEI</name>
<dbReference type="InterPro" id="IPR037185">
    <property type="entry name" value="EmrE-like"/>
</dbReference>
<dbReference type="PANTHER" id="PTHR32322:SF18">
    <property type="entry name" value="S-ADENOSYLMETHIONINE_S-ADENOSYLHOMOCYSTEINE TRANSPORTER"/>
    <property type="match status" value="1"/>
</dbReference>
<keyword evidence="5 7" id="KW-0472">Membrane</keyword>
<sequence>MDHSQPRVHRPVTAGSRPEPKESVLKMRAELWAVLAAACWAVGSTMEKRGVAIGNLSPAVGGAVRTAFSLLVLLVLSFPFLGQLKSAGAKSLTLIAVGGGLLSGALGIVFLYTGLKSGHISTVMTIAFCLAPVIGAVIGYFVFRERLSPLQIAGVVLCITGAVMTVYFRNGWR</sequence>
<feature type="transmembrane region" description="Helical" evidence="7">
    <location>
        <begin position="150"/>
        <end position="168"/>
    </location>
</feature>
<feature type="transmembrane region" description="Helical" evidence="7">
    <location>
        <begin position="120"/>
        <end position="143"/>
    </location>
</feature>
<evidence type="ECO:0000256" key="1">
    <source>
        <dbReference type="ARBA" id="ARBA00004651"/>
    </source>
</evidence>
<dbReference type="PANTHER" id="PTHR32322">
    <property type="entry name" value="INNER MEMBRANE TRANSPORTER"/>
    <property type="match status" value="1"/>
</dbReference>
<dbReference type="GO" id="GO:0005886">
    <property type="term" value="C:plasma membrane"/>
    <property type="evidence" value="ECO:0007669"/>
    <property type="project" value="UniProtKB-SubCell"/>
</dbReference>
<evidence type="ECO:0000259" key="8">
    <source>
        <dbReference type="Pfam" id="PF00892"/>
    </source>
</evidence>
<evidence type="ECO:0000256" key="3">
    <source>
        <dbReference type="ARBA" id="ARBA00022692"/>
    </source>
</evidence>
<feature type="transmembrane region" description="Helical" evidence="7">
    <location>
        <begin position="94"/>
        <end position="114"/>
    </location>
</feature>
<feature type="domain" description="EamA" evidence="8">
    <location>
        <begin position="28"/>
        <end position="166"/>
    </location>
</feature>
<dbReference type="InterPro" id="IPR050638">
    <property type="entry name" value="AA-Vitamin_Transporters"/>
</dbReference>
<dbReference type="Proteomes" id="UP000886069">
    <property type="component" value="Unassembled WGS sequence"/>
</dbReference>